<keyword evidence="7" id="KW-0998">Cell outer membrane</keyword>
<dbReference type="Gene3D" id="1.20.1600.10">
    <property type="entry name" value="Outer membrane efflux proteins (OEP)"/>
    <property type="match status" value="1"/>
</dbReference>
<protein>
    <submittedName>
        <fullName evidence="10">Outer membrane protein TolC</fullName>
    </submittedName>
</protein>
<comment type="similarity">
    <text evidence="2">Belongs to the outer membrane factor (OMF) (TC 1.B.17) family.</text>
</comment>
<comment type="subcellular location">
    <subcellularLocation>
        <location evidence="1">Cell outer membrane</location>
    </subcellularLocation>
</comment>
<dbReference type="RefSeq" id="WP_103725977.1">
    <property type="nucleotide sequence ID" value="NZ_PQNY01000007.1"/>
</dbReference>
<reference evidence="10 11" key="1">
    <citation type="submission" date="2018-01" db="EMBL/GenBank/DDBJ databases">
        <title>Genomic Encyclopedia of Type Strains, Phase I: the one thousand microbial genomes (KMG-I) project.</title>
        <authorList>
            <person name="Goeker M."/>
        </authorList>
    </citation>
    <scope>NUCLEOTIDE SEQUENCE [LARGE SCALE GENOMIC DNA]</scope>
    <source>
        <strain evidence="10 11">DSM 17960</strain>
    </source>
</reference>
<dbReference type="GO" id="GO:0015288">
    <property type="term" value="F:porin activity"/>
    <property type="evidence" value="ECO:0007669"/>
    <property type="project" value="TreeGrafter"/>
</dbReference>
<dbReference type="SUPFAM" id="SSF56954">
    <property type="entry name" value="Outer membrane efflux proteins (OEP)"/>
    <property type="match status" value="1"/>
</dbReference>
<feature type="coiled-coil region" evidence="8">
    <location>
        <begin position="334"/>
        <end position="361"/>
    </location>
</feature>
<evidence type="ECO:0000256" key="8">
    <source>
        <dbReference type="SAM" id="Coils"/>
    </source>
</evidence>
<gene>
    <name evidence="10" type="ORF">Q361_107100</name>
</gene>
<dbReference type="GO" id="GO:0015562">
    <property type="term" value="F:efflux transmembrane transporter activity"/>
    <property type="evidence" value="ECO:0007669"/>
    <property type="project" value="InterPro"/>
</dbReference>
<dbReference type="PANTHER" id="PTHR30026">
    <property type="entry name" value="OUTER MEMBRANE PROTEIN TOLC"/>
    <property type="match status" value="1"/>
</dbReference>
<dbReference type="InterPro" id="IPR051906">
    <property type="entry name" value="TolC-like"/>
</dbReference>
<proteinExistence type="inferred from homology"/>
<accession>A0A2S4N8A6</accession>
<evidence type="ECO:0000256" key="4">
    <source>
        <dbReference type="ARBA" id="ARBA00022452"/>
    </source>
</evidence>
<dbReference type="EMBL" id="PQNY01000007">
    <property type="protein sequence ID" value="POS01910.1"/>
    <property type="molecule type" value="Genomic_DNA"/>
</dbReference>
<keyword evidence="9" id="KW-0732">Signal</keyword>
<evidence type="ECO:0000256" key="9">
    <source>
        <dbReference type="SAM" id="SignalP"/>
    </source>
</evidence>
<name>A0A2S4N8A6_9FLAO</name>
<comment type="caution">
    <text evidence="10">The sequence shown here is derived from an EMBL/GenBank/DDBJ whole genome shotgun (WGS) entry which is preliminary data.</text>
</comment>
<evidence type="ECO:0000256" key="2">
    <source>
        <dbReference type="ARBA" id="ARBA00007613"/>
    </source>
</evidence>
<dbReference type="Proteomes" id="UP000237056">
    <property type="component" value="Unassembled WGS sequence"/>
</dbReference>
<dbReference type="PANTHER" id="PTHR30026:SF20">
    <property type="entry name" value="OUTER MEMBRANE PROTEIN TOLC"/>
    <property type="match status" value="1"/>
</dbReference>
<feature type="chain" id="PRO_5015522235" evidence="9">
    <location>
        <begin position="19"/>
        <end position="439"/>
    </location>
</feature>
<keyword evidence="11" id="KW-1185">Reference proteome</keyword>
<evidence type="ECO:0000313" key="11">
    <source>
        <dbReference type="Proteomes" id="UP000237056"/>
    </source>
</evidence>
<dbReference type="GO" id="GO:1990281">
    <property type="term" value="C:efflux pump complex"/>
    <property type="evidence" value="ECO:0007669"/>
    <property type="project" value="TreeGrafter"/>
</dbReference>
<evidence type="ECO:0000256" key="3">
    <source>
        <dbReference type="ARBA" id="ARBA00022448"/>
    </source>
</evidence>
<sequence length="439" mass="49315">MKQKILLTAMLFASLVQAQELKSYSFSLKEAIEYAIQNNYSAINANRDVEAAKQKKWETTTMGLPQINGSVAYQNAFRLQKSIIGFGGVPVELAMGEYNTMDSKLTLSQLIFDGSYLVGLQSAKTYLKISENAKIKTNNELKEIVISSYGNVLLAEESIQILQKNKAILEKTLSDTKEIYKNGLIEEENVEQLQITLASINSGLENVKRQKNIANDMLKLILGIDLSSELKLTDKLDTLTTTNLDLALLKEDFDVKNNIDYQIGKNLQTSKELLLKLERSKALPSLGASINYGANTFGSRFTMFNGDQKWNNYSNIGIGLNVPIFSSFGRSARAQQAKIAVEQAKTQLTETEQRLKLQFEKAKSDYEFSIEQLTTSKNNLKLAERIETKNQVKFKEGLASSFDLTKAQEQLYTAQQNYLQAMLDVINKRATLEKIINKN</sequence>
<evidence type="ECO:0000256" key="1">
    <source>
        <dbReference type="ARBA" id="ARBA00004442"/>
    </source>
</evidence>
<keyword evidence="5" id="KW-0812">Transmembrane</keyword>
<dbReference type="Pfam" id="PF02321">
    <property type="entry name" value="OEP"/>
    <property type="match status" value="2"/>
</dbReference>
<keyword evidence="8" id="KW-0175">Coiled coil</keyword>
<keyword evidence="4" id="KW-1134">Transmembrane beta strand</keyword>
<dbReference type="InterPro" id="IPR003423">
    <property type="entry name" value="OMP_efflux"/>
</dbReference>
<keyword evidence="6" id="KW-0472">Membrane</keyword>
<dbReference type="GO" id="GO:0009279">
    <property type="term" value="C:cell outer membrane"/>
    <property type="evidence" value="ECO:0007669"/>
    <property type="project" value="UniProtKB-SubCell"/>
</dbReference>
<evidence type="ECO:0000313" key="10">
    <source>
        <dbReference type="EMBL" id="POS01910.1"/>
    </source>
</evidence>
<dbReference type="OrthoDB" id="367883at2"/>
<feature type="signal peptide" evidence="9">
    <location>
        <begin position="1"/>
        <end position="18"/>
    </location>
</feature>
<evidence type="ECO:0000256" key="6">
    <source>
        <dbReference type="ARBA" id="ARBA00023136"/>
    </source>
</evidence>
<organism evidence="10 11">
    <name type="scientific">Flavobacterium croceum DSM 17960</name>
    <dbReference type="NCBI Taxonomy" id="1121886"/>
    <lineage>
        <taxon>Bacteria</taxon>
        <taxon>Pseudomonadati</taxon>
        <taxon>Bacteroidota</taxon>
        <taxon>Flavobacteriia</taxon>
        <taxon>Flavobacteriales</taxon>
        <taxon>Flavobacteriaceae</taxon>
        <taxon>Flavobacterium</taxon>
    </lineage>
</organism>
<evidence type="ECO:0000256" key="7">
    <source>
        <dbReference type="ARBA" id="ARBA00023237"/>
    </source>
</evidence>
<feature type="coiled-coil region" evidence="8">
    <location>
        <begin position="159"/>
        <end position="210"/>
    </location>
</feature>
<evidence type="ECO:0000256" key="5">
    <source>
        <dbReference type="ARBA" id="ARBA00022692"/>
    </source>
</evidence>
<dbReference type="AlphaFoldDB" id="A0A2S4N8A6"/>
<keyword evidence="3" id="KW-0813">Transport</keyword>